<gene>
    <name evidence="1" type="ORF">FUA23_15755</name>
</gene>
<dbReference type="RefSeq" id="WP_147931716.1">
    <property type="nucleotide sequence ID" value="NZ_VOXD01000025.1"/>
</dbReference>
<protein>
    <submittedName>
        <fullName evidence="1">T9SS type A sorting domain-containing protein</fullName>
    </submittedName>
</protein>
<organism evidence="1 2">
    <name type="scientific">Neolewinella aurantiaca</name>
    <dbReference type="NCBI Taxonomy" id="2602767"/>
    <lineage>
        <taxon>Bacteria</taxon>
        <taxon>Pseudomonadati</taxon>
        <taxon>Bacteroidota</taxon>
        <taxon>Saprospiria</taxon>
        <taxon>Saprospirales</taxon>
        <taxon>Lewinellaceae</taxon>
        <taxon>Neolewinella</taxon>
    </lineage>
</organism>
<dbReference type="AlphaFoldDB" id="A0A5C7FS40"/>
<dbReference type="Proteomes" id="UP000321907">
    <property type="component" value="Unassembled WGS sequence"/>
</dbReference>
<comment type="caution">
    <text evidence="1">The sequence shown here is derived from an EMBL/GenBank/DDBJ whole genome shotgun (WGS) entry which is preliminary data.</text>
</comment>
<dbReference type="OrthoDB" id="1391467at2"/>
<dbReference type="EMBL" id="VOXD01000025">
    <property type="protein sequence ID" value="TXF88263.1"/>
    <property type="molecule type" value="Genomic_DNA"/>
</dbReference>
<evidence type="ECO:0000313" key="2">
    <source>
        <dbReference type="Proteomes" id="UP000321907"/>
    </source>
</evidence>
<accession>A0A5C7FS40</accession>
<evidence type="ECO:0000313" key="1">
    <source>
        <dbReference type="EMBL" id="TXF88263.1"/>
    </source>
</evidence>
<name>A0A5C7FS40_9BACT</name>
<proteinExistence type="predicted"/>
<keyword evidence="2" id="KW-1185">Reference proteome</keyword>
<reference evidence="1 2" key="1">
    <citation type="submission" date="2019-08" db="EMBL/GenBank/DDBJ databases">
        <title>Lewinella sp. strain SSH13 Genome sequencing and assembly.</title>
        <authorList>
            <person name="Kim I."/>
        </authorList>
    </citation>
    <scope>NUCLEOTIDE SEQUENCE [LARGE SCALE GENOMIC DNA]</scope>
    <source>
        <strain evidence="1 2">SSH13</strain>
    </source>
</reference>
<sequence>MKIMLSSFICLISLVGYSQQDTIFHEFPLFFEDAVGNKDTVYIGLSEFANSEFNPHLGEVNLVNVPFDSVFEVRLAIFDELAEGDLPTYLGKSRYAGIQLTMDDLRDCTRLRIFDGISFVVHSLHPPLKIRWNSEIFREDGELHCIGGTWINNTHAPLVDFGWEELHENSEAYTLACLRDTTEMVIVTPFRTFSGESGTIDASDLPSGLYLLKAVFNDGRSGTAKFVKH</sequence>